<sequence>MDRRRFLIAGAGAGAAGLGLLSGCDRLGDDANRFLAGVGLREPMPVVLRPGMAEGHALRDAASWPSAVAAQDEIVTDVAILGGGVAGLSAAWQLARGGLTDFLLVDGPEFGGNAAAGSFGGDLAFPRGAHYLPLPSPESTHIREMLADTGVIRRDPFAARPEFDERALVHAPDERLFFEGKWHDGLLPSDAAPDEVAAQHTRFLARVEQLKSARGSDGRKAFAIPLALASQDPAWTGLDQQSMRQWMLAEGFTAPTLHTYVDYCCRDDYGAGHDLISAWAGLYYFASRAGHARDAADGAVLTWPDGLHALVTRLSARIDAHRGVKPGAPPWRRPGMALQVQEQGREVSVLCAWWPDGVGAGPPKRYRIRARRVICAMPLHVAARVAPLREFGFDPARHLPPTASWMVSSFRLRGFPPEAPGVPLAWDNVVHGGRGLGYVVSTHQLIRQARPAATVFTAYCPLDAAAATGTDAGSALRSLADTRRWLAGASPAELMDYATTDLRTVYGRAFWRHADAVEITVRGHAMASPRTGFLGNAGAAALRAADGRILFAHADLSGVSVFEEAAWWGTRAARRILGCAPSSASLAITCRGAASCRILCAISCRTR</sequence>
<dbReference type="PROSITE" id="PS51257">
    <property type="entry name" value="PROKAR_LIPOPROTEIN"/>
    <property type="match status" value="1"/>
</dbReference>
<accession>H1S1N6</accession>
<dbReference type="OrthoDB" id="127573at2"/>
<dbReference type="EMBL" id="AHJE01000017">
    <property type="protein sequence ID" value="EHP43611.1"/>
    <property type="molecule type" value="Genomic_DNA"/>
</dbReference>
<dbReference type="Gene3D" id="3.50.50.60">
    <property type="entry name" value="FAD/NAD(P)-binding domain"/>
    <property type="match status" value="1"/>
</dbReference>
<dbReference type="PANTHER" id="PTHR42923">
    <property type="entry name" value="PROTOPORPHYRINOGEN OXIDASE"/>
    <property type="match status" value="1"/>
</dbReference>
<dbReference type="InterPro" id="IPR050464">
    <property type="entry name" value="Zeta_carotene_desat/Oxidored"/>
</dbReference>
<protein>
    <recommendedName>
        <fullName evidence="1">Amine oxidase domain-containing protein</fullName>
    </recommendedName>
</protein>
<dbReference type="AlphaFoldDB" id="H1S1N6"/>
<feature type="domain" description="Amine oxidase" evidence="1">
    <location>
        <begin position="85"/>
        <end position="577"/>
    </location>
</feature>
<comment type="caution">
    <text evidence="2">The sequence shown here is derived from an EMBL/GenBank/DDBJ whole genome shotgun (WGS) entry which is preliminary data.</text>
</comment>
<dbReference type="GO" id="GO:0016491">
    <property type="term" value="F:oxidoreductase activity"/>
    <property type="evidence" value="ECO:0007669"/>
    <property type="project" value="InterPro"/>
</dbReference>
<dbReference type="InterPro" id="IPR036188">
    <property type="entry name" value="FAD/NAD-bd_sf"/>
</dbReference>
<proteinExistence type="predicted"/>
<dbReference type="PATRIC" id="fig|1127483.3.peg.1581"/>
<evidence type="ECO:0000313" key="3">
    <source>
        <dbReference type="Proteomes" id="UP000005808"/>
    </source>
</evidence>
<organism evidence="2 3">
    <name type="scientific">Cupriavidus basilensis OR16</name>
    <dbReference type="NCBI Taxonomy" id="1127483"/>
    <lineage>
        <taxon>Bacteria</taxon>
        <taxon>Pseudomonadati</taxon>
        <taxon>Pseudomonadota</taxon>
        <taxon>Betaproteobacteria</taxon>
        <taxon>Burkholderiales</taxon>
        <taxon>Burkholderiaceae</taxon>
        <taxon>Cupriavidus</taxon>
    </lineage>
</organism>
<dbReference type="Proteomes" id="UP000005808">
    <property type="component" value="Unassembled WGS sequence"/>
</dbReference>
<name>H1S1N6_9BURK</name>
<gene>
    <name evidence="2" type="ORF">OR16_07886</name>
</gene>
<reference evidence="2 3" key="1">
    <citation type="journal article" date="2012" name="J. Bacteriol.">
        <title>De Novo Genome Project of Cupriavidus basilensis OR16.</title>
        <authorList>
            <person name="Cserhati M."/>
            <person name="Kriszt B."/>
            <person name="Szoboszlay S."/>
            <person name="Toth A."/>
            <person name="Szabo I."/>
            <person name="Tancsics A."/>
            <person name="Nagy I."/>
            <person name="Horvath B."/>
            <person name="Nagy I."/>
            <person name="Kukolya J."/>
        </authorList>
    </citation>
    <scope>NUCLEOTIDE SEQUENCE [LARGE SCALE GENOMIC DNA]</scope>
    <source>
        <strain evidence="2 3">OR16</strain>
    </source>
</reference>
<dbReference type="SUPFAM" id="SSF51905">
    <property type="entry name" value="FAD/NAD(P)-binding domain"/>
    <property type="match status" value="1"/>
</dbReference>
<evidence type="ECO:0000313" key="2">
    <source>
        <dbReference type="EMBL" id="EHP43611.1"/>
    </source>
</evidence>
<dbReference type="InterPro" id="IPR002937">
    <property type="entry name" value="Amino_oxidase"/>
</dbReference>
<dbReference type="RefSeq" id="WP_006157307.1">
    <property type="nucleotide sequence ID" value="NZ_AHJE01000017.1"/>
</dbReference>
<evidence type="ECO:0000259" key="1">
    <source>
        <dbReference type="Pfam" id="PF01593"/>
    </source>
</evidence>
<dbReference type="Pfam" id="PF01593">
    <property type="entry name" value="Amino_oxidase"/>
    <property type="match status" value="1"/>
</dbReference>